<dbReference type="EMBL" id="BSVB01000001">
    <property type="protein sequence ID" value="GMA96948.1"/>
    <property type="molecule type" value="Genomic_DNA"/>
</dbReference>
<name>A0ABQ6KC78_9MICO</name>
<dbReference type="Proteomes" id="UP001157034">
    <property type="component" value="Unassembled WGS sequence"/>
</dbReference>
<evidence type="ECO:0000313" key="3">
    <source>
        <dbReference type="EMBL" id="GMA96948.1"/>
    </source>
</evidence>
<organism evidence="3 4">
    <name type="scientific">Pseudolysinimonas kribbensis</name>
    <dbReference type="NCBI Taxonomy" id="433641"/>
    <lineage>
        <taxon>Bacteria</taxon>
        <taxon>Bacillati</taxon>
        <taxon>Actinomycetota</taxon>
        <taxon>Actinomycetes</taxon>
        <taxon>Micrococcales</taxon>
        <taxon>Microbacteriaceae</taxon>
        <taxon>Pseudolysinimonas</taxon>
    </lineage>
</organism>
<gene>
    <name evidence="3" type="ORF">GCM10025881_37720</name>
</gene>
<comment type="similarity">
    <text evidence="1">Belongs to the universal stress protein A family.</text>
</comment>
<dbReference type="CDD" id="cd00293">
    <property type="entry name" value="USP-like"/>
    <property type="match status" value="1"/>
</dbReference>
<dbReference type="Pfam" id="PF00582">
    <property type="entry name" value="Usp"/>
    <property type="match status" value="1"/>
</dbReference>
<reference evidence="4" key="1">
    <citation type="journal article" date="2019" name="Int. J. Syst. Evol. Microbiol.">
        <title>The Global Catalogue of Microorganisms (GCM) 10K type strain sequencing project: providing services to taxonomists for standard genome sequencing and annotation.</title>
        <authorList>
            <consortium name="The Broad Institute Genomics Platform"/>
            <consortium name="The Broad Institute Genome Sequencing Center for Infectious Disease"/>
            <person name="Wu L."/>
            <person name="Ma J."/>
        </authorList>
    </citation>
    <scope>NUCLEOTIDE SEQUENCE [LARGE SCALE GENOMIC DNA]</scope>
    <source>
        <strain evidence="4">NBRC 108894</strain>
    </source>
</reference>
<evidence type="ECO:0000259" key="2">
    <source>
        <dbReference type="Pfam" id="PF00582"/>
    </source>
</evidence>
<dbReference type="RefSeq" id="WP_284255423.1">
    <property type="nucleotide sequence ID" value="NZ_BAAAQO010000004.1"/>
</dbReference>
<sequence length="141" mass="14542">MGETTSAPIIVGFDGSEASTDALRQAREMADALDRPVVVLVAWRYSSLSGVGGLMNLWGAFGDAERAALDAVRAVYGESVPDRVAVELVDGAPADELVRASDRASMLVVGSRGLGGLGQLLLGSVSAPVAEHARCPVLVVH</sequence>
<evidence type="ECO:0000313" key="4">
    <source>
        <dbReference type="Proteomes" id="UP001157034"/>
    </source>
</evidence>
<dbReference type="PANTHER" id="PTHR46553">
    <property type="entry name" value="ADENINE NUCLEOTIDE ALPHA HYDROLASES-LIKE SUPERFAMILY PROTEIN"/>
    <property type="match status" value="1"/>
</dbReference>
<proteinExistence type="inferred from homology"/>
<evidence type="ECO:0000256" key="1">
    <source>
        <dbReference type="ARBA" id="ARBA00008791"/>
    </source>
</evidence>
<dbReference type="PRINTS" id="PR01438">
    <property type="entry name" value="UNVRSLSTRESS"/>
</dbReference>
<dbReference type="SUPFAM" id="SSF52402">
    <property type="entry name" value="Adenine nucleotide alpha hydrolases-like"/>
    <property type="match status" value="1"/>
</dbReference>
<accession>A0ABQ6KC78</accession>
<dbReference type="InterPro" id="IPR006016">
    <property type="entry name" value="UspA"/>
</dbReference>
<dbReference type="Gene3D" id="3.40.50.620">
    <property type="entry name" value="HUPs"/>
    <property type="match status" value="1"/>
</dbReference>
<keyword evidence="4" id="KW-1185">Reference proteome</keyword>
<protein>
    <recommendedName>
        <fullName evidence="2">UspA domain-containing protein</fullName>
    </recommendedName>
</protein>
<dbReference type="InterPro" id="IPR014729">
    <property type="entry name" value="Rossmann-like_a/b/a_fold"/>
</dbReference>
<comment type="caution">
    <text evidence="3">The sequence shown here is derived from an EMBL/GenBank/DDBJ whole genome shotgun (WGS) entry which is preliminary data.</text>
</comment>
<dbReference type="PANTHER" id="PTHR46553:SF3">
    <property type="entry name" value="ADENINE NUCLEOTIDE ALPHA HYDROLASES-LIKE SUPERFAMILY PROTEIN"/>
    <property type="match status" value="1"/>
</dbReference>
<dbReference type="InterPro" id="IPR006015">
    <property type="entry name" value="Universal_stress_UspA"/>
</dbReference>
<feature type="domain" description="UspA" evidence="2">
    <location>
        <begin position="8"/>
        <end position="141"/>
    </location>
</feature>